<feature type="signal peptide" evidence="4">
    <location>
        <begin position="1"/>
        <end position="21"/>
    </location>
</feature>
<protein>
    <submittedName>
        <fullName evidence="6">Uncharacterized protein LOC106163174</fullName>
    </submittedName>
</protein>
<evidence type="ECO:0000256" key="3">
    <source>
        <dbReference type="SAM" id="Phobius"/>
    </source>
</evidence>
<accession>A0A1S3ID30</accession>
<feature type="chain" id="PRO_5021261784" evidence="4">
    <location>
        <begin position="22"/>
        <end position="128"/>
    </location>
</feature>
<evidence type="ECO:0000256" key="4">
    <source>
        <dbReference type="SAM" id="SignalP"/>
    </source>
</evidence>
<dbReference type="Proteomes" id="UP000085678">
    <property type="component" value="Unplaced"/>
</dbReference>
<evidence type="ECO:0000313" key="6">
    <source>
        <dbReference type="RefSeq" id="XP_013396142.1"/>
    </source>
</evidence>
<dbReference type="RefSeq" id="XP_013396142.1">
    <property type="nucleotide sequence ID" value="XM_013540688.2"/>
</dbReference>
<dbReference type="KEGG" id="lak:106163174"/>
<sequence length="128" mass="13407">MANRIVLVGFLVAVCLGYSSALQCYSCVGAECDDPFDTSNKTPDTCGAINNACSKVKTELSNGQTTVIRSCGILVSEYKCVEASAGGNTVTTCICNGDKCNSSVRVPANALLVAILALFAAFNFGRRY</sequence>
<dbReference type="AlphaFoldDB" id="A0A1S3ID30"/>
<keyword evidence="1 4" id="KW-0732">Signal</keyword>
<dbReference type="InParanoid" id="A0A1S3ID30"/>
<evidence type="ECO:0000256" key="1">
    <source>
        <dbReference type="ARBA" id="ARBA00022729"/>
    </source>
</evidence>
<keyword evidence="3" id="KW-1133">Transmembrane helix</keyword>
<dbReference type="GO" id="GO:0032222">
    <property type="term" value="P:regulation of synaptic transmission, cholinergic"/>
    <property type="evidence" value="ECO:0007669"/>
    <property type="project" value="InterPro"/>
</dbReference>
<dbReference type="SUPFAM" id="SSF57302">
    <property type="entry name" value="Snake toxin-like"/>
    <property type="match status" value="1"/>
</dbReference>
<reference evidence="6" key="1">
    <citation type="submission" date="2025-08" db="UniProtKB">
        <authorList>
            <consortium name="RefSeq"/>
        </authorList>
    </citation>
    <scope>IDENTIFICATION</scope>
    <source>
        <tissue evidence="6">Gonads</tissue>
    </source>
</reference>
<organism evidence="5 6">
    <name type="scientific">Lingula anatina</name>
    <name type="common">Brachiopod</name>
    <name type="synonym">Lingula unguis</name>
    <dbReference type="NCBI Taxonomy" id="7574"/>
    <lineage>
        <taxon>Eukaryota</taxon>
        <taxon>Metazoa</taxon>
        <taxon>Spiralia</taxon>
        <taxon>Lophotrochozoa</taxon>
        <taxon>Brachiopoda</taxon>
        <taxon>Linguliformea</taxon>
        <taxon>Lingulata</taxon>
        <taxon>Lingulida</taxon>
        <taxon>Linguloidea</taxon>
        <taxon>Lingulidae</taxon>
        <taxon>Lingula</taxon>
    </lineage>
</organism>
<dbReference type="GeneID" id="106163174"/>
<dbReference type="Pfam" id="PF17064">
    <property type="entry name" value="QVR"/>
    <property type="match status" value="1"/>
</dbReference>
<keyword evidence="2" id="KW-0325">Glycoprotein</keyword>
<dbReference type="InterPro" id="IPR045860">
    <property type="entry name" value="Snake_toxin-like_sf"/>
</dbReference>
<dbReference type="InterPro" id="IPR050975">
    <property type="entry name" value="Sleep_regulator"/>
</dbReference>
<keyword evidence="5" id="KW-1185">Reference proteome</keyword>
<proteinExistence type="predicted"/>
<dbReference type="OrthoDB" id="10360629at2759"/>
<evidence type="ECO:0000256" key="2">
    <source>
        <dbReference type="ARBA" id="ARBA00023180"/>
    </source>
</evidence>
<gene>
    <name evidence="6" type="primary">LOC106163174</name>
</gene>
<name>A0A1S3ID30_LINAN</name>
<dbReference type="InterPro" id="IPR031424">
    <property type="entry name" value="QVR-like"/>
</dbReference>
<keyword evidence="3" id="KW-0472">Membrane</keyword>
<dbReference type="PANTHER" id="PTHR33562">
    <property type="entry name" value="ATILLA, ISOFORM B-RELATED-RELATED"/>
    <property type="match status" value="1"/>
</dbReference>
<evidence type="ECO:0000313" key="5">
    <source>
        <dbReference type="Proteomes" id="UP000085678"/>
    </source>
</evidence>
<keyword evidence="3" id="KW-0812">Transmembrane</keyword>
<feature type="transmembrane region" description="Helical" evidence="3">
    <location>
        <begin position="106"/>
        <end position="125"/>
    </location>
</feature>
<dbReference type="GO" id="GO:0030431">
    <property type="term" value="P:sleep"/>
    <property type="evidence" value="ECO:0007669"/>
    <property type="project" value="InterPro"/>
</dbReference>